<evidence type="ECO:0000256" key="13">
    <source>
        <dbReference type="PROSITE-ProRule" id="PRU10141"/>
    </source>
</evidence>
<feature type="compositionally biased region" description="Polar residues" evidence="14">
    <location>
        <begin position="433"/>
        <end position="442"/>
    </location>
</feature>
<evidence type="ECO:0000313" key="17">
    <source>
        <dbReference type="Proteomes" id="UP001497482"/>
    </source>
</evidence>
<dbReference type="Proteomes" id="UP001497482">
    <property type="component" value="Chromosome 19"/>
</dbReference>
<dbReference type="PROSITE" id="PS00107">
    <property type="entry name" value="PROTEIN_KINASE_ATP"/>
    <property type="match status" value="1"/>
</dbReference>
<dbReference type="AlphaFoldDB" id="A0AAV2KPF5"/>
<dbReference type="PROSITE" id="PS50011">
    <property type="entry name" value="PROTEIN_KINASE_DOM"/>
    <property type="match status" value="1"/>
</dbReference>
<dbReference type="PROSITE" id="PS00108">
    <property type="entry name" value="PROTEIN_KINASE_ST"/>
    <property type="match status" value="1"/>
</dbReference>
<proteinExistence type="inferred from homology"/>
<dbReference type="Pfam" id="PF00069">
    <property type="entry name" value="Pkinase"/>
    <property type="match status" value="1"/>
</dbReference>
<feature type="region of interest" description="Disordered" evidence="14">
    <location>
        <begin position="790"/>
        <end position="817"/>
    </location>
</feature>
<dbReference type="FunFam" id="1.10.510.10:FF:000624">
    <property type="entry name" value="Mitogen-activated protein kinase"/>
    <property type="match status" value="1"/>
</dbReference>
<comment type="catalytic activity">
    <reaction evidence="10">
        <text>L-threonyl-[protein] + ATP = O-phospho-L-threonyl-[protein] + ADP + H(+)</text>
        <dbReference type="Rhea" id="RHEA:46608"/>
        <dbReference type="Rhea" id="RHEA-COMP:11060"/>
        <dbReference type="Rhea" id="RHEA-COMP:11605"/>
        <dbReference type="ChEBI" id="CHEBI:15378"/>
        <dbReference type="ChEBI" id="CHEBI:30013"/>
        <dbReference type="ChEBI" id="CHEBI:30616"/>
        <dbReference type="ChEBI" id="CHEBI:61977"/>
        <dbReference type="ChEBI" id="CHEBI:456216"/>
        <dbReference type="EC" id="2.7.11.22"/>
    </reaction>
</comment>
<protein>
    <recommendedName>
        <fullName evidence="15">Protein kinase domain-containing protein</fullName>
    </recommendedName>
</protein>
<evidence type="ECO:0000259" key="15">
    <source>
        <dbReference type="PROSITE" id="PS50011"/>
    </source>
</evidence>
<dbReference type="Gene3D" id="1.10.510.10">
    <property type="entry name" value="Transferase(Phosphotransferase) domain 1"/>
    <property type="match status" value="1"/>
</dbReference>
<comment type="catalytic activity">
    <reaction evidence="11">
        <text>L-seryl-[protein] + ATP = O-phospho-L-seryl-[protein] + ADP + H(+)</text>
        <dbReference type="Rhea" id="RHEA:17989"/>
        <dbReference type="Rhea" id="RHEA-COMP:9863"/>
        <dbReference type="Rhea" id="RHEA-COMP:11604"/>
        <dbReference type="ChEBI" id="CHEBI:15378"/>
        <dbReference type="ChEBI" id="CHEBI:29999"/>
        <dbReference type="ChEBI" id="CHEBI:30616"/>
        <dbReference type="ChEBI" id="CHEBI:83421"/>
        <dbReference type="ChEBI" id="CHEBI:456216"/>
        <dbReference type="EC" id="2.7.11.24"/>
    </reaction>
</comment>
<name>A0AAV2KPF5_KNICA</name>
<dbReference type="EMBL" id="OZ035841">
    <property type="protein sequence ID" value="CAL1589920.1"/>
    <property type="molecule type" value="Genomic_DNA"/>
</dbReference>
<sequence length="1063" mass="118169">MVSDQNTNTEYRLRWRLSYRVYTLMERYETLASVGEGSYGSVMKCRHKESGRLVAIKKFLDSDEDLAVKKIAQREVRLLRLLRHDNLVNLLDVWKRRRRWFLVFEFVERTLLDELELHPKGLELQTCRQLLFQILRATAFCHQQNVIHRDIKPENVLISQGGVVKLCDFGFARIVASEGGAYTDYVATRWYRPPELLVGDAHYGKPVDVWAIGCLLMEMLSGQPLFPGESDLDQIHHIVQCFGDLTRHHQQLFHSNPLFSGARLPQCPRPVPLSQRFPELCPWALGLAESCLRMEPELRPHCSELLEHQLFTHDSFNIRFSEELIAKIQKHHRENSTLPKIPKAQRAGRDDPEKDRRLQRLPENLDEKGRAKKDKDPPDDKTKGGRQAKLPKPHQNPPEASTKFAKNAAPHHNCPEKAAKAAKITEAKDNAPELSNKSNKTTAVIHNAPETYAKATKATGAHQTALEQSIKSTKSTAGKDMSLGTSNKQTKGTLPNQTAQEGSNKQMKGTLANQTAQEGSNKQTKAPLPNQTAQEGSNKQTKTIEFNKNASEIPSKVAKITGVDKNSPEMCPKVSQIAETTDYALGLSPGSQKTTETKDKALEMSPKPSKIIGTTEIALGMSTNTAEVVKISENPLDMSPKLFKTTGLKDNEEVSENPLKPNGTKENYSEMFLKPSTCGTKDDPLGLSKKSSKLIEGNNNTLEIPTKMAKITGANKYNLQMPLKMSKITGTMNNASNLSIKTTKITEATQNSSELSTKTSKTTEAKENVTKNALSIKPQLNNLMVKTKANRVPSPEHKHGNPSSKPSRVLQQEQKAVRSFVKKAAHVSEAQSITTSFNVLNSTGELVMLDVASDLQRSHSNVTHQLAKSRDEARNTAQNSEMERSSKSSQTLESCTSKKSDPSPNPNMSSQSLEESLSKLVDLKSVRLSSPAQNQSKISLQSLSKAPKHDQEDPNCLRIKALTCNFLLQRGARVASGNRSRHLKEDNSLLKGEELSQDLTFVSKGLKETLEQDSKMVAAWDSTMYSKNVPTQDTEMASLAVSTSHLLDPPTPPSDHAPYNTFR</sequence>
<feature type="compositionally biased region" description="Polar residues" evidence="14">
    <location>
        <begin position="483"/>
        <end position="552"/>
    </location>
</feature>
<evidence type="ECO:0000256" key="1">
    <source>
        <dbReference type="ARBA" id="ARBA00001946"/>
    </source>
</evidence>
<feature type="region of interest" description="Disordered" evidence="14">
    <location>
        <begin position="331"/>
        <end position="442"/>
    </location>
</feature>
<gene>
    <name evidence="16" type="ORF">KC01_LOCUS19513</name>
</gene>
<evidence type="ECO:0000256" key="8">
    <source>
        <dbReference type="ARBA" id="ARBA00022840"/>
    </source>
</evidence>
<feature type="binding site" evidence="13">
    <location>
        <position position="58"/>
    </location>
    <ligand>
        <name>ATP</name>
        <dbReference type="ChEBI" id="CHEBI:30616"/>
    </ligand>
</feature>
<dbReference type="GO" id="GO:0005524">
    <property type="term" value="F:ATP binding"/>
    <property type="evidence" value="ECO:0007669"/>
    <property type="project" value="UniProtKB-UniRule"/>
</dbReference>
<feature type="compositionally biased region" description="Basic and acidic residues" evidence="14">
    <location>
        <begin position="413"/>
        <end position="431"/>
    </location>
</feature>
<comment type="similarity">
    <text evidence="3">Belongs to the protein kinase superfamily. CMGC Ser/Thr protein kinase family. MAP kinase subfamily.</text>
</comment>
<feature type="region of interest" description="Disordered" evidence="14">
    <location>
        <begin position="860"/>
        <end position="916"/>
    </location>
</feature>
<evidence type="ECO:0000256" key="4">
    <source>
        <dbReference type="ARBA" id="ARBA00022527"/>
    </source>
</evidence>
<keyword evidence="5" id="KW-0808">Transferase</keyword>
<keyword evidence="4" id="KW-0723">Serine/threonine-protein kinase</keyword>
<keyword evidence="7" id="KW-0418">Kinase</keyword>
<dbReference type="InterPro" id="IPR000719">
    <property type="entry name" value="Prot_kinase_dom"/>
</dbReference>
<comment type="cofactor">
    <cofactor evidence="1">
        <name>Mg(2+)</name>
        <dbReference type="ChEBI" id="CHEBI:18420"/>
    </cofactor>
</comment>
<evidence type="ECO:0000256" key="11">
    <source>
        <dbReference type="ARBA" id="ARBA00048312"/>
    </source>
</evidence>
<comment type="catalytic activity">
    <reaction evidence="12">
        <text>L-seryl-[protein] + ATP = O-phospho-L-seryl-[protein] + ADP + H(+)</text>
        <dbReference type="Rhea" id="RHEA:17989"/>
        <dbReference type="Rhea" id="RHEA-COMP:9863"/>
        <dbReference type="Rhea" id="RHEA-COMP:11604"/>
        <dbReference type="ChEBI" id="CHEBI:15378"/>
        <dbReference type="ChEBI" id="CHEBI:29999"/>
        <dbReference type="ChEBI" id="CHEBI:30616"/>
        <dbReference type="ChEBI" id="CHEBI:83421"/>
        <dbReference type="ChEBI" id="CHEBI:456216"/>
        <dbReference type="EC" id="2.7.11.22"/>
    </reaction>
</comment>
<keyword evidence="6 13" id="KW-0547">Nucleotide-binding</keyword>
<dbReference type="InterPro" id="IPR008271">
    <property type="entry name" value="Ser/Thr_kinase_AS"/>
</dbReference>
<feature type="region of interest" description="Disordered" evidence="14">
    <location>
        <begin position="1044"/>
        <end position="1063"/>
    </location>
</feature>
<evidence type="ECO:0000256" key="14">
    <source>
        <dbReference type="SAM" id="MobiDB-lite"/>
    </source>
</evidence>
<dbReference type="InterPro" id="IPR050117">
    <property type="entry name" value="MAPK"/>
</dbReference>
<accession>A0AAV2KPF5</accession>
<evidence type="ECO:0000256" key="9">
    <source>
        <dbReference type="ARBA" id="ARBA00047592"/>
    </source>
</evidence>
<reference evidence="16 17" key="1">
    <citation type="submission" date="2024-04" db="EMBL/GenBank/DDBJ databases">
        <authorList>
            <person name="Waldvogel A.-M."/>
            <person name="Schoenle A."/>
        </authorList>
    </citation>
    <scope>NUCLEOTIDE SEQUENCE [LARGE SCALE GENOMIC DNA]</scope>
</reference>
<evidence type="ECO:0000256" key="6">
    <source>
        <dbReference type="ARBA" id="ARBA00022741"/>
    </source>
</evidence>
<evidence type="ECO:0000256" key="7">
    <source>
        <dbReference type="ARBA" id="ARBA00022777"/>
    </source>
</evidence>
<comment type="similarity">
    <text evidence="2">Belongs to the protein kinase superfamily. CMGC Ser/Thr protein kinase family. CDC2/CDKX subfamily.</text>
</comment>
<dbReference type="FunFam" id="3.30.200.20:FF:000049">
    <property type="entry name" value="cyclin-dependent kinase-like 1 isoform X1"/>
    <property type="match status" value="1"/>
</dbReference>
<evidence type="ECO:0000256" key="2">
    <source>
        <dbReference type="ARBA" id="ARBA00006485"/>
    </source>
</evidence>
<evidence type="ECO:0000256" key="5">
    <source>
        <dbReference type="ARBA" id="ARBA00022679"/>
    </source>
</evidence>
<feature type="domain" description="Protein kinase" evidence="15">
    <location>
        <begin position="28"/>
        <end position="311"/>
    </location>
</feature>
<feature type="compositionally biased region" description="Polar residues" evidence="14">
    <location>
        <begin position="801"/>
        <end position="814"/>
    </location>
</feature>
<evidence type="ECO:0000256" key="12">
    <source>
        <dbReference type="ARBA" id="ARBA00048367"/>
    </source>
</evidence>
<dbReference type="SMART" id="SM00220">
    <property type="entry name" value="S_TKc"/>
    <property type="match status" value="1"/>
</dbReference>
<dbReference type="InterPro" id="IPR011009">
    <property type="entry name" value="Kinase-like_dom_sf"/>
</dbReference>
<organism evidence="16 17">
    <name type="scientific">Knipowitschia caucasica</name>
    <name type="common">Caucasian dwarf goby</name>
    <name type="synonym">Pomatoschistus caucasicus</name>
    <dbReference type="NCBI Taxonomy" id="637954"/>
    <lineage>
        <taxon>Eukaryota</taxon>
        <taxon>Metazoa</taxon>
        <taxon>Chordata</taxon>
        <taxon>Craniata</taxon>
        <taxon>Vertebrata</taxon>
        <taxon>Euteleostomi</taxon>
        <taxon>Actinopterygii</taxon>
        <taxon>Neopterygii</taxon>
        <taxon>Teleostei</taxon>
        <taxon>Neoteleostei</taxon>
        <taxon>Acanthomorphata</taxon>
        <taxon>Gobiaria</taxon>
        <taxon>Gobiiformes</taxon>
        <taxon>Gobioidei</taxon>
        <taxon>Gobiidae</taxon>
        <taxon>Gobiinae</taxon>
        <taxon>Knipowitschia</taxon>
    </lineage>
</organism>
<comment type="catalytic activity">
    <reaction evidence="9">
        <text>L-threonyl-[protein] + ATP = O-phospho-L-threonyl-[protein] + ADP + H(+)</text>
        <dbReference type="Rhea" id="RHEA:46608"/>
        <dbReference type="Rhea" id="RHEA-COMP:11060"/>
        <dbReference type="Rhea" id="RHEA-COMP:11605"/>
        <dbReference type="ChEBI" id="CHEBI:15378"/>
        <dbReference type="ChEBI" id="CHEBI:30013"/>
        <dbReference type="ChEBI" id="CHEBI:30616"/>
        <dbReference type="ChEBI" id="CHEBI:61977"/>
        <dbReference type="ChEBI" id="CHEBI:456216"/>
        <dbReference type="EC" id="2.7.11.24"/>
    </reaction>
</comment>
<evidence type="ECO:0000256" key="3">
    <source>
        <dbReference type="ARBA" id="ARBA00008832"/>
    </source>
</evidence>
<feature type="region of interest" description="Disordered" evidence="14">
    <location>
        <begin position="455"/>
        <end position="552"/>
    </location>
</feature>
<dbReference type="GO" id="GO:0004693">
    <property type="term" value="F:cyclin-dependent protein serine/threonine kinase activity"/>
    <property type="evidence" value="ECO:0007669"/>
    <property type="project" value="UniProtKB-EC"/>
</dbReference>
<feature type="compositionally biased region" description="Polar residues" evidence="14">
    <location>
        <begin position="461"/>
        <end position="476"/>
    </location>
</feature>
<keyword evidence="17" id="KW-1185">Reference proteome</keyword>
<dbReference type="PANTHER" id="PTHR24055">
    <property type="entry name" value="MITOGEN-ACTIVATED PROTEIN KINASE"/>
    <property type="match status" value="1"/>
</dbReference>
<feature type="region of interest" description="Disordered" evidence="14">
    <location>
        <begin position="931"/>
        <end position="952"/>
    </location>
</feature>
<dbReference type="SUPFAM" id="SSF56112">
    <property type="entry name" value="Protein kinase-like (PK-like)"/>
    <property type="match status" value="1"/>
</dbReference>
<feature type="compositionally biased region" description="Polar residues" evidence="14">
    <location>
        <begin position="931"/>
        <end position="944"/>
    </location>
</feature>
<feature type="compositionally biased region" description="Basic and acidic residues" evidence="14">
    <location>
        <begin position="347"/>
        <end position="383"/>
    </location>
</feature>
<evidence type="ECO:0000313" key="16">
    <source>
        <dbReference type="EMBL" id="CAL1589920.1"/>
    </source>
</evidence>
<evidence type="ECO:0000256" key="10">
    <source>
        <dbReference type="ARBA" id="ARBA00047811"/>
    </source>
</evidence>
<dbReference type="InterPro" id="IPR017441">
    <property type="entry name" value="Protein_kinase_ATP_BS"/>
</dbReference>
<feature type="region of interest" description="Disordered" evidence="14">
    <location>
        <begin position="748"/>
        <end position="767"/>
    </location>
</feature>
<keyword evidence="8 13" id="KW-0067">ATP-binding</keyword>
<dbReference type="GO" id="GO:0004707">
    <property type="term" value="F:MAP kinase activity"/>
    <property type="evidence" value="ECO:0007669"/>
    <property type="project" value="UniProtKB-EC"/>
</dbReference>
<dbReference type="Gene3D" id="3.30.200.20">
    <property type="entry name" value="Phosphorylase Kinase, domain 1"/>
    <property type="match status" value="1"/>
</dbReference>